<evidence type="ECO:0000256" key="4">
    <source>
        <dbReference type="ARBA" id="ARBA00022519"/>
    </source>
</evidence>
<comment type="caution">
    <text evidence="9">The sequence shown here is derived from an EMBL/GenBank/DDBJ whole genome shotgun (WGS) entry which is preliminary data.</text>
</comment>
<reference evidence="9 10" key="1">
    <citation type="submission" date="2020-02" db="EMBL/GenBank/DDBJ databases">
        <authorList>
            <person name="Sun Q."/>
        </authorList>
    </citation>
    <scope>NUCLEOTIDE SEQUENCE [LARGE SCALE GENOMIC DNA]</scope>
    <source>
        <strain evidence="9 10">CCBAU 03386</strain>
    </source>
</reference>
<dbReference type="EMBL" id="JABFCN010000003">
    <property type="protein sequence ID" value="NNU35572.1"/>
    <property type="molecule type" value="Genomic_DNA"/>
</dbReference>
<dbReference type="Pfam" id="PF02653">
    <property type="entry name" value="BPD_transp_2"/>
    <property type="match status" value="1"/>
</dbReference>
<evidence type="ECO:0000313" key="10">
    <source>
        <dbReference type="Proteomes" id="UP000519972"/>
    </source>
</evidence>
<dbReference type="RefSeq" id="WP_171375915.1">
    <property type="nucleotide sequence ID" value="NZ_JABFCN010000003.1"/>
</dbReference>
<dbReference type="PANTHER" id="PTHR32196:SF21">
    <property type="entry name" value="ABC TRANSPORTER PERMEASE PROTEIN YPHD-RELATED"/>
    <property type="match status" value="1"/>
</dbReference>
<comment type="subcellular location">
    <subcellularLocation>
        <location evidence="1">Cell membrane</location>
        <topology evidence="1">Multi-pass membrane protein</topology>
    </subcellularLocation>
</comment>
<feature type="transmembrane region" description="Helical" evidence="8">
    <location>
        <begin position="17"/>
        <end position="36"/>
    </location>
</feature>
<feature type="transmembrane region" description="Helical" evidence="8">
    <location>
        <begin position="274"/>
        <end position="292"/>
    </location>
</feature>
<evidence type="ECO:0000256" key="7">
    <source>
        <dbReference type="ARBA" id="ARBA00023136"/>
    </source>
</evidence>
<keyword evidence="10" id="KW-1185">Reference proteome</keyword>
<dbReference type="CDD" id="cd06579">
    <property type="entry name" value="TM_PBP1_transp_AraH_like"/>
    <property type="match status" value="1"/>
</dbReference>
<dbReference type="PANTHER" id="PTHR32196">
    <property type="entry name" value="ABC TRANSPORTER PERMEASE PROTEIN YPHD-RELATED-RELATED"/>
    <property type="match status" value="1"/>
</dbReference>
<feature type="transmembrane region" description="Helical" evidence="8">
    <location>
        <begin position="128"/>
        <end position="147"/>
    </location>
</feature>
<organism evidence="9 10">
    <name type="scientific">Rhizobium sophorae</name>
    <dbReference type="NCBI Taxonomy" id="1535242"/>
    <lineage>
        <taxon>Bacteria</taxon>
        <taxon>Pseudomonadati</taxon>
        <taxon>Pseudomonadota</taxon>
        <taxon>Alphaproteobacteria</taxon>
        <taxon>Hyphomicrobiales</taxon>
        <taxon>Rhizobiaceae</taxon>
        <taxon>Rhizobium/Agrobacterium group</taxon>
        <taxon>Rhizobium</taxon>
    </lineage>
</organism>
<keyword evidence="2" id="KW-0813">Transport</keyword>
<evidence type="ECO:0000256" key="6">
    <source>
        <dbReference type="ARBA" id="ARBA00022989"/>
    </source>
</evidence>
<evidence type="ECO:0000256" key="5">
    <source>
        <dbReference type="ARBA" id="ARBA00022692"/>
    </source>
</evidence>
<evidence type="ECO:0000256" key="3">
    <source>
        <dbReference type="ARBA" id="ARBA00022475"/>
    </source>
</evidence>
<feature type="transmembrane region" description="Helical" evidence="8">
    <location>
        <begin position="167"/>
        <end position="187"/>
    </location>
</feature>
<protein>
    <submittedName>
        <fullName evidence="9">ABC transporter permease</fullName>
    </submittedName>
</protein>
<keyword evidence="3" id="KW-1003">Cell membrane</keyword>
<feature type="transmembrane region" description="Helical" evidence="8">
    <location>
        <begin position="298"/>
        <end position="315"/>
    </location>
</feature>
<dbReference type="GO" id="GO:0005886">
    <property type="term" value="C:plasma membrane"/>
    <property type="evidence" value="ECO:0007669"/>
    <property type="project" value="UniProtKB-SubCell"/>
</dbReference>
<evidence type="ECO:0000256" key="8">
    <source>
        <dbReference type="SAM" id="Phobius"/>
    </source>
</evidence>
<dbReference type="Proteomes" id="UP000519972">
    <property type="component" value="Unassembled WGS sequence"/>
</dbReference>
<name>A0A7Y3S242_9HYPH</name>
<proteinExistence type="predicted"/>
<keyword evidence="7 8" id="KW-0472">Membrane</keyword>
<feature type="transmembrane region" description="Helical" evidence="8">
    <location>
        <begin position="97"/>
        <end position="121"/>
    </location>
</feature>
<sequence>MSAIASTTSRFFSGSRAGLAVVVGLLVLLFLIGLTVSDRFATSNNILNIYEQSTGLALVSLGQTLTVLTGGIDLSVGSIISLSSMLTSGLINGDPNMVIPVVAGVLVLGAVIGAVNGGVIVLTGVHPLIVTLGTGAVLQGIALLYGLGPIGKVPLNFDYFAYGRLAGGLSVGATFVLFLFIVTALLLRNTRSGRYVYAVGDDPHASVLMGLPKTGVIIGVYTLSGLFAALTAVYLVSRFGVGQPYTGANYTLASITPVVVGGTMLAGGRGGVMGTLLGVYLVSLLNNLLNFLDVSTHYQLVAQGLVIIAAVSVYVEKRRVA</sequence>
<keyword evidence="5 8" id="KW-0812">Transmembrane</keyword>
<dbReference type="GO" id="GO:0022857">
    <property type="term" value="F:transmembrane transporter activity"/>
    <property type="evidence" value="ECO:0007669"/>
    <property type="project" value="InterPro"/>
</dbReference>
<keyword evidence="6 8" id="KW-1133">Transmembrane helix</keyword>
<dbReference type="InterPro" id="IPR001851">
    <property type="entry name" value="ABC_transp_permease"/>
</dbReference>
<keyword evidence="4" id="KW-0997">Cell inner membrane</keyword>
<gene>
    <name evidence="9" type="ORF">G9X64_03470</name>
</gene>
<evidence type="ECO:0000313" key="9">
    <source>
        <dbReference type="EMBL" id="NNU35572.1"/>
    </source>
</evidence>
<evidence type="ECO:0000256" key="2">
    <source>
        <dbReference type="ARBA" id="ARBA00022448"/>
    </source>
</evidence>
<dbReference type="AlphaFoldDB" id="A0A7Y3S242"/>
<feature type="transmembrane region" description="Helical" evidence="8">
    <location>
        <begin position="56"/>
        <end position="77"/>
    </location>
</feature>
<feature type="transmembrane region" description="Helical" evidence="8">
    <location>
        <begin position="216"/>
        <end position="236"/>
    </location>
</feature>
<accession>A0A7Y3S242</accession>
<evidence type="ECO:0000256" key="1">
    <source>
        <dbReference type="ARBA" id="ARBA00004651"/>
    </source>
</evidence>
<feature type="transmembrane region" description="Helical" evidence="8">
    <location>
        <begin position="248"/>
        <end position="267"/>
    </location>
</feature>